<name>X0GK14_FUSOX</name>
<dbReference type="EMBL" id="KK034510">
    <property type="protein sequence ID" value="EXL63972.1"/>
    <property type="molecule type" value="Genomic_DNA"/>
</dbReference>
<sequence>MILMPPLREHATGCVDITYTRDGPPVIEACSGLKGSPALGNRRCCDTF</sequence>
<protein>
    <submittedName>
        <fullName evidence="1">Uncharacterized protein</fullName>
    </submittedName>
</protein>
<reference evidence="1" key="2">
    <citation type="submission" date="2014-03" db="EMBL/GenBank/DDBJ databases">
        <title>The Genome Annotation of Fusarium oxysporum PHW808.</title>
        <authorList>
            <consortium name="The Broad Institute Genomics Platform"/>
            <person name="Ma L.-J."/>
            <person name="Corby-Kistler H."/>
            <person name="Broz K."/>
            <person name="Gale L.R."/>
            <person name="Jonkers W."/>
            <person name="O'Donnell K."/>
            <person name="Ploetz R."/>
            <person name="Steinberg C."/>
            <person name="Schwartz D.C."/>
            <person name="VanEtten H."/>
            <person name="Zhou S."/>
            <person name="Young S.K."/>
            <person name="Zeng Q."/>
            <person name="Gargeya S."/>
            <person name="Fitzgerald M."/>
            <person name="Abouelleil A."/>
            <person name="Alvarado L."/>
            <person name="Chapman S.B."/>
            <person name="Gainer-Dewar J."/>
            <person name="Goldberg J."/>
            <person name="Griggs A."/>
            <person name="Gujja S."/>
            <person name="Hansen M."/>
            <person name="Howarth C."/>
            <person name="Imamovic A."/>
            <person name="Ireland A."/>
            <person name="Larimer J."/>
            <person name="McCowan C."/>
            <person name="Murphy C."/>
            <person name="Pearson M."/>
            <person name="Poon T.W."/>
            <person name="Priest M."/>
            <person name="Roberts A."/>
            <person name="Saif S."/>
            <person name="Shea T."/>
            <person name="Sykes S."/>
            <person name="Wortman J."/>
            <person name="Nusbaum C."/>
            <person name="Birren B."/>
        </authorList>
    </citation>
    <scope>NUCLEOTIDE SEQUENCE</scope>
    <source>
        <strain evidence="1">54008</strain>
    </source>
</reference>
<evidence type="ECO:0000313" key="1">
    <source>
        <dbReference type="EMBL" id="EXL63972.1"/>
    </source>
</evidence>
<accession>X0GK14</accession>
<gene>
    <name evidence="1" type="ORF">FOPG_19758</name>
</gene>
<organism evidence="1">
    <name type="scientific">Fusarium oxysporum f. sp. conglutinans race 2 54008</name>
    <dbReference type="NCBI Taxonomy" id="1089457"/>
    <lineage>
        <taxon>Eukaryota</taxon>
        <taxon>Fungi</taxon>
        <taxon>Dikarya</taxon>
        <taxon>Ascomycota</taxon>
        <taxon>Pezizomycotina</taxon>
        <taxon>Sordariomycetes</taxon>
        <taxon>Hypocreomycetidae</taxon>
        <taxon>Hypocreales</taxon>
        <taxon>Nectriaceae</taxon>
        <taxon>Fusarium</taxon>
        <taxon>Fusarium oxysporum species complex</taxon>
    </lineage>
</organism>
<proteinExistence type="predicted"/>
<dbReference type="Proteomes" id="UP000030676">
    <property type="component" value="Unassembled WGS sequence"/>
</dbReference>
<dbReference type="HOGENOM" id="CLU_3160049_0_0_1"/>
<reference evidence="1" key="1">
    <citation type="submission" date="2011-11" db="EMBL/GenBank/DDBJ databases">
        <title>The Genome Sequence of Fusarium oxysporum PHW808.</title>
        <authorList>
            <consortium name="The Broad Institute Genome Sequencing Platform"/>
            <person name="Ma L.-J."/>
            <person name="Gale L.R."/>
            <person name="Schwartz D.C."/>
            <person name="Zhou S."/>
            <person name="Corby-Kistler H."/>
            <person name="Young S.K."/>
            <person name="Zeng Q."/>
            <person name="Gargeya S."/>
            <person name="Fitzgerald M."/>
            <person name="Haas B."/>
            <person name="Abouelleil A."/>
            <person name="Alvarado L."/>
            <person name="Arachchi H.M."/>
            <person name="Berlin A."/>
            <person name="Brown A."/>
            <person name="Chapman S.B."/>
            <person name="Chen Z."/>
            <person name="Dunbar C."/>
            <person name="Freedman E."/>
            <person name="Gearin G."/>
            <person name="Goldberg J."/>
            <person name="Griggs A."/>
            <person name="Gujja S."/>
            <person name="Heiman D."/>
            <person name="Howarth C."/>
            <person name="Larson L."/>
            <person name="Lui A."/>
            <person name="MacDonald P.J.P."/>
            <person name="Montmayeur A."/>
            <person name="Murphy C."/>
            <person name="Neiman D."/>
            <person name="Pearson M."/>
            <person name="Priest M."/>
            <person name="Roberts A."/>
            <person name="Saif S."/>
            <person name="Shea T."/>
            <person name="Shenoy N."/>
            <person name="Sisk P."/>
            <person name="Stolte C."/>
            <person name="Sykes S."/>
            <person name="Wortman J."/>
            <person name="Nusbaum C."/>
            <person name="Birren B."/>
        </authorList>
    </citation>
    <scope>NUCLEOTIDE SEQUENCE [LARGE SCALE GENOMIC DNA]</scope>
    <source>
        <strain evidence="1">54008</strain>
    </source>
</reference>
<dbReference type="AlphaFoldDB" id="X0GK14"/>